<evidence type="ECO:0000256" key="7">
    <source>
        <dbReference type="ARBA" id="ARBA00022989"/>
    </source>
</evidence>
<dbReference type="InterPro" id="IPR017871">
    <property type="entry name" value="ABC_transporter-like_CS"/>
</dbReference>
<evidence type="ECO:0000256" key="3">
    <source>
        <dbReference type="ARBA" id="ARBA00022475"/>
    </source>
</evidence>
<feature type="transmembrane region" description="Helical" evidence="9">
    <location>
        <begin position="75"/>
        <end position="95"/>
    </location>
</feature>
<dbReference type="PROSITE" id="PS00211">
    <property type="entry name" value="ABC_TRANSPORTER_1"/>
    <property type="match status" value="1"/>
</dbReference>
<feature type="transmembrane region" description="Helical" evidence="9">
    <location>
        <begin position="297"/>
        <end position="319"/>
    </location>
</feature>
<dbReference type="InterPro" id="IPR003593">
    <property type="entry name" value="AAA+_ATPase"/>
</dbReference>
<evidence type="ECO:0000313" key="12">
    <source>
        <dbReference type="EMBL" id="ABN60479.1"/>
    </source>
</evidence>
<dbReference type="InterPro" id="IPR039421">
    <property type="entry name" value="Type_1_exporter"/>
</dbReference>
<evidence type="ECO:0000259" key="11">
    <source>
        <dbReference type="PROSITE" id="PS50929"/>
    </source>
</evidence>
<evidence type="ECO:0000256" key="8">
    <source>
        <dbReference type="ARBA" id="ARBA00023136"/>
    </source>
</evidence>
<dbReference type="GO" id="GO:0015421">
    <property type="term" value="F:ABC-type oligopeptide transporter activity"/>
    <property type="evidence" value="ECO:0007669"/>
    <property type="project" value="TreeGrafter"/>
</dbReference>
<dbReference type="FunFam" id="1.20.1560.10:FF:000098">
    <property type="entry name" value="Probable ATP-binding/permease fusion ABC transporter"/>
    <property type="match status" value="1"/>
</dbReference>
<keyword evidence="8 9" id="KW-0472">Membrane</keyword>
<evidence type="ECO:0000256" key="2">
    <source>
        <dbReference type="ARBA" id="ARBA00022448"/>
    </source>
</evidence>
<dbReference type="PROSITE" id="PS50929">
    <property type="entry name" value="ABC_TM1F"/>
    <property type="match status" value="1"/>
</dbReference>
<dbReference type="SUPFAM" id="SSF52540">
    <property type="entry name" value="P-loop containing nucleoside triphosphate hydrolases"/>
    <property type="match status" value="1"/>
</dbReference>
<dbReference type="InterPro" id="IPR011527">
    <property type="entry name" value="ABC1_TM_dom"/>
</dbReference>
<reference evidence="12 13" key="1">
    <citation type="submission" date="2007-02" db="EMBL/GenBank/DDBJ databases">
        <title>Complete sequence of chromosome of Shewanella baltica OS155.</title>
        <authorList>
            <consortium name="US DOE Joint Genome Institute"/>
            <person name="Copeland A."/>
            <person name="Lucas S."/>
            <person name="Lapidus A."/>
            <person name="Barry K."/>
            <person name="Detter J.C."/>
            <person name="Glavina del Rio T."/>
            <person name="Hammon N."/>
            <person name="Israni S."/>
            <person name="Dalin E."/>
            <person name="Tice H."/>
            <person name="Pitluck S."/>
            <person name="Sims D.R."/>
            <person name="Brettin T."/>
            <person name="Bruce D."/>
            <person name="Han C."/>
            <person name="Tapia R."/>
            <person name="Brainard J."/>
            <person name="Schmutz J."/>
            <person name="Larimer F."/>
            <person name="Land M."/>
            <person name="Hauser L."/>
            <person name="Kyrpides N."/>
            <person name="Mikhailova N."/>
            <person name="Brettar I."/>
            <person name="Klappenbach J."/>
            <person name="Konstantinidis K."/>
            <person name="Rodrigues J."/>
            <person name="Tiedje J."/>
            <person name="Richardson P."/>
        </authorList>
    </citation>
    <scope>NUCLEOTIDE SEQUENCE [LARGE SCALE GENOMIC DNA]</scope>
    <source>
        <strain evidence="13">OS155 / ATCC BAA-1091</strain>
    </source>
</reference>
<evidence type="ECO:0000256" key="1">
    <source>
        <dbReference type="ARBA" id="ARBA00004651"/>
    </source>
</evidence>
<dbReference type="AlphaFoldDB" id="A3D166"/>
<dbReference type="Gene3D" id="3.40.50.300">
    <property type="entry name" value="P-loop containing nucleotide triphosphate hydrolases"/>
    <property type="match status" value="1"/>
</dbReference>
<keyword evidence="3" id="KW-1003">Cell membrane</keyword>
<protein>
    <submittedName>
        <fullName evidence="12">Lipid A ABC exporter family, fused ATPase and inner membrane subunits</fullName>
    </submittedName>
</protein>
<accession>A3D166</accession>
<dbReference type="InterPro" id="IPR003439">
    <property type="entry name" value="ABC_transporter-like_ATP-bd"/>
</dbReference>
<keyword evidence="6" id="KW-0067">ATP-binding</keyword>
<dbReference type="KEGG" id="sbl:Sbal_0955"/>
<keyword evidence="13" id="KW-1185">Reference proteome</keyword>
<dbReference type="InterPro" id="IPR036640">
    <property type="entry name" value="ABC1_TM_sf"/>
</dbReference>
<dbReference type="GO" id="GO:0016887">
    <property type="term" value="F:ATP hydrolysis activity"/>
    <property type="evidence" value="ECO:0007669"/>
    <property type="project" value="InterPro"/>
</dbReference>
<evidence type="ECO:0000256" key="9">
    <source>
        <dbReference type="SAM" id="Phobius"/>
    </source>
</evidence>
<dbReference type="GO" id="GO:0005524">
    <property type="term" value="F:ATP binding"/>
    <property type="evidence" value="ECO:0007669"/>
    <property type="project" value="UniProtKB-KW"/>
</dbReference>
<dbReference type="EMBL" id="CP000563">
    <property type="protein sequence ID" value="ABN60479.1"/>
    <property type="molecule type" value="Genomic_DNA"/>
</dbReference>
<dbReference type="STRING" id="325240.Sbal_0955"/>
<organism evidence="12 13">
    <name type="scientific">Shewanella baltica (strain OS155 / ATCC BAA-1091)</name>
    <dbReference type="NCBI Taxonomy" id="325240"/>
    <lineage>
        <taxon>Bacteria</taxon>
        <taxon>Pseudomonadati</taxon>
        <taxon>Pseudomonadota</taxon>
        <taxon>Gammaproteobacteria</taxon>
        <taxon>Alteromonadales</taxon>
        <taxon>Shewanellaceae</taxon>
        <taxon>Shewanella</taxon>
    </lineage>
</organism>
<feature type="transmembrane region" description="Helical" evidence="9">
    <location>
        <begin position="216"/>
        <end position="234"/>
    </location>
</feature>
<dbReference type="GO" id="GO:0005886">
    <property type="term" value="C:plasma membrane"/>
    <property type="evidence" value="ECO:0007669"/>
    <property type="project" value="UniProtKB-SubCell"/>
</dbReference>
<dbReference type="HOGENOM" id="CLU_000604_84_3_6"/>
<keyword evidence="4 9" id="KW-0812">Transmembrane</keyword>
<keyword evidence="2" id="KW-0813">Transport</keyword>
<dbReference type="NCBIfam" id="TIGR02204">
    <property type="entry name" value="MsbA_rel"/>
    <property type="match status" value="1"/>
</dbReference>
<dbReference type="GO" id="GO:0090374">
    <property type="term" value="P:oligopeptide export from mitochondrion"/>
    <property type="evidence" value="ECO:0007669"/>
    <property type="project" value="TreeGrafter"/>
</dbReference>
<keyword evidence="7 9" id="KW-1133">Transmembrane helix</keyword>
<evidence type="ECO:0000259" key="10">
    <source>
        <dbReference type="PROSITE" id="PS50893"/>
    </source>
</evidence>
<dbReference type="SUPFAM" id="SSF90123">
    <property type="entry name" value="ABC transporter transmembrane region"/>
    <property type="match status" value="1"/>
</dbReference>
<dbReference type="InterPro" id="IPR027417">
    <property type="entry name" value="P-loop_NTPase"/>
</dbReference>
<name>A3D166_SHEB5</name>
<feature type="transmembrane region" description="Helical" evidence="9">
    <location>
        <begin position="334"/>
        <end position="353"/>
    </location>
</feature>
<dbReference type="Gene3D" id="1.20.1560.10">
    <property type="entry name" value="ABC transporter type 1, transmembrane domain"/>
    <property type="match status" value="1"/>
</dbReference>
<dbReference type="InterPro" id="IPR011918">
    <property type="entry name" value="ABC_MsbA_ATP-bd"/>
</dbReference>
<dbReference type="Pfam" id="PF00005">
    <property type="entry name" value="ABC_tran"/>
    <property type="match status" value="1"/>
</dbReference>
<dbReference type="Proteomes" id="UP000001557">
    <property type="component" value="Chromosome"/>
</dbReference>
<keyword evidence="5" id="KW-0547">Nucleotide-binding</keyword>
<gene>
    <name evidence="12" type="ordered locus">Sbal_0955</name>
</gene>
<dbReference type="PROSITE" id="PS50893">
    <property type="entry name" value="ABC_TRANSPORTER_2"/>
    <property type="match status" value="1"/>
</dbReference>
<dbReference type="SMART" id="SM00382">
    <property type="entry name" value="AAA"/>
    <property type="match status" value="1"/>
</dbReference>
<dbReference type="CDD" id="cd18575">
    <property type="entry name" value="ABC_6TM_bac_exporter_ABCB8_10_like"/>
    <property type="match status" value="1"/>
</dbReference>
<evidence type="ECO:0000256" key="6">
    <source>
        <dbReference type="ARBA" id="ARBA00022840"/>
    </source>
</evidence>
<evidence type="ECO:0000313" key="13">
    <source>
        <dbReference type="Proteomes" id="UP000001557"/>
    </source>
</evidence>
<evidence type="ECO:0000256" key="4">
    <source>
        <dbReference type="ARBA" id="ARBA00022692"/>
    </source>
</evidence>
<dbReference type="PANTHER" id="PTHR43394:SF1">
    <property type="entry name" value="ATP-BINDING CASSETTE SUB-FAMILY B MEMBER 10, MITOCHONDRIAL"/>
    <property type="match status" value="1"/>
</dbReference>
<sequence>MAVPYPKDIPVTEPTVELAKSSEPINAGAEPLPEKLIPVTPTISADASKAKLTSAQQRSVLPWIMGFLKPYKLKVVAAIICLMIGSLAWLSLGQGVRLMVDEGFVRDNAQRLNEIILLVLGITAVSGTAVFCRFYLMTWLGERVSADIRLTVYNQLLKLSPAFYAKVRTGEVISRFTADSTLLQTVVGSSLSMALRSSVTVLGGLVMMGITSVKMTLLVLLAVPLVLGPVIFFGRKVRTLARESQDRVADLGAYVDETLHEIHTVQAYGHEDKDRSLFNTRVEDVMSAASGRIRYRALLISTVMFLSIAAIAMVTWVGAHDVMSGKMTGGELSAFMFYAVMVAGAVATISEVIGEIQRASGAAERLIELAETPVDIPVATHPVALPAKVSGELVIEGLNFAYPEHDALVLKQLNMAIAAGERVALVGPSGAGKSTLFQLLQRFYVPSAGSIRLEGIDIAKLLPHDLRAQFALVPQDSVIFATSVLENVRYGRVDATEQEVIDACIAARAHEFISEFTDGYQTYLGERGVRLSGGQKQRIAIARAILADRPILLLDEATSALDAVSEQKVKQALDVLMAGKTTLIIAHRLSTVINADRIFVFDKGEIVACGRHQELMQSNALYREFASLQLLTEEANASALNETI</sequence>
<dbReference type="PANTHER" id="PTHR43394">
    <property type="entry name" value="ATP-DEPENDENT PERMEASE MDL1, MITOCHONDRIAL"/>
    <property type="match status" value="1"/>
</dbReference>
<feature type="domain" description="ABC transmembrane type-1" evidence="11">
    <location>
        <begin position="76"/>
        <end position="358"/>
    </location>
</feature>
<comment type="subcellular location">
    <subcellularLocation>
        <location evidence="1">Cell membrane</location>
        <topology evidence="1">Multi-pass membrane protein</topology>
    </subcellularLocation>
</comment>
<dbReference type="Pfam" id="PF00664">
    <property type="entry name" value="ABC_membrane"/>
    <property type="match status" value="1"/>
</dbReference>
<dbReference type="FunFam" id="3.40.50.300:FF:000221">
    <property type="entry name" value="Multidrug ABC transporter ATP-binding protein"/>
    <property type="match status" value="1"/>
</dbReference>
<proteinExistence type="predicted"/>
<evidence type="ECO:0000256" key="5">
    <source>
        <dbReference type="ARBA" id="ARBA00022741"/>
    </source>
</evidence>
<feature type="domain" description="ABC transporter" evidence="10">
    <location>
        <begin position="393"/>
        <end position="628"/>
    </location>
</feature>
<feature type="transmembrane region" description="Helical" evidence="9">
    <location>
        <begin position="115"/>
        <end position="136"/>
    </location>
</feature>